<evidence type="ECO:0000256" key="1">
    <source>
        <dbReference type="ARBA" id="ARBA00001974"/>
    </source>
</evidence>
<keyword evidence="4" id="KW-0274">FAD</keyword>
<dbReference type="AlphaFoldDB" id="H6QB41"/>
<evidence type="ECO:0000256" key="4">
    <source>
        <dbReference type="ARBA" id="ARBA00022827"/>
    </source>
</evidence>
<dbReference type="STRING" id="698757.Pogu_2011"/>
<dbReference type="HOGENOM" id="CLU_017779_2_3_2"/>
<dbReference type="SUPFAM" id="SSF55103">
    <property type="entry name" value="FAD-linked oxidases, C-terminal domain"/>
    <property type="match status" value="1"/>
</dbReference>
<dbReference type="Proteomes" id="UP000009062">
    <property type="component" value="Chromosome"/>
</dbReference>
<reference evidence="6 7" key="1">
    <citation type="journal article" date="2012" name="Stand. Genomic Sci.">
        <title>Complete genome sequence of Pyrobaculum oguniense.</title>
        <authorList>
            <person name="Bernick D.L."/>
            <person name="Karplus K."/>
            <person name="Lui L.M."/>
            <person name="Coker J.K."/>
            <person name="Murphy J.N."/>
            <person name="Chan P.P."/>
            <person name="Cozen A.E."/>
            <person name="Lowe T.M."/>
        </authorList>
    </citation>
    <scope>NUCLEOTIDE SEQUENCE [LARGE SCALE GENOMIC DNA]</scope>
    <source>
        <strain evidence="6 7">TE7</strain>
    </source>
</reference>
<dbReference type="SUPFAM" id="SSF56176">
    <property type="entry name" value="FAD-binding/transporter-associated domain-like"/>
    <property type="match status" value="1"/>
</dbReference>
<proteinExistence type="inferred from homology"/>
<keyword evidence="3" id="KW-0285">Flavoprotein</keyword>
<dbReference type="InterPro" id="IPR004113">
    <property type="entry name" value="FAD-bd_oxidored_4_C"/>
</dbReference>
<dbReference type="InterPro" id="IPR006094">
    <property type="entry name" value="Oxid_FAD_bind_N"/>
</dbReference>
<feature type="domain" description="FAD-binding PCMH-type" evidence="5">
    <location>
        <begin position="40"/>
        <end position="219"/>
    </location>
</feature>
<evidence type="ECO:0000313" key="7">
    <source>
        <dbReference type="Proteomes" id="UP000009062"/>
    </source>
</evidence>
<dbReference type="InterPro" id="IPR016166">
    <property type="entry name" value="FAD-bd_PCMH"/>
</dbReference>
<dbReference type="EC" id="2.5.1.26" evidence="6"/>
<comment type="similarity">
    <text evidence="2">Belongs to the FAD-binding oxidoreductase/transferase type 4 family.</text>
</comment>
<evidence type="ECO:0000259" key="5">
    <source>
        <dbReference type="PROSITE" id="PS51387"/>
    </source>
</evidence>
<gene>
    <name evidence="6" type="ordered locus">Pogu_2011</name>
</gene>
<dbReference type="EMBL" id="CP003316">
    <property type="protein sequence ID" value="AFA40038.1"/>
    <property type="molecule type" value="Genomic_DNA"/>
</dbReference>
<dbReference type="KEGG" id="pog:Pogu_2011"/>
<keyword evidence="6" id="KW-0808">Transferase</keyword>
<organism evidence="6 7">
    <name type="scientific">Pyrobaculum oguniense (strain DSM 13380 / JCM 10595 / TE7)</name>
    <dbReference type="NCBI Taxonomy" id="698757"/>
    <lineage>
        <taxon>Archaea</taxon>
        <taxon>Thermoproteota</taxon>
        <taxon>Thermoprotei</taxon>
        <taxon>Thermoproteales</taxon>
        <taxon>Thermoproteaceae</taxon>
        <taxon>Pyrobaculum</taxon>
    </lineage>
</organism>
<dbReference type="GO" id="GO:0071949">
    <property type="term" value="F:FAD binding"/>
    <property type="evidence" value="ECO:0007669"/>
    <property type="project" value="InterPro"/>
</dbReference>
<dbReference type="eggNOG" id="arCOG00337">
    <property type="taxonomic scope" value="Archaea"/>
</dbReference>
<dbReference type="PANTHER" id="PTHR46568:SF1">
    <property type="entry name" value="ALKYLDIHYDROXYACETONEPHOSPHATE SYNTHASE, PEROXISOMAL"/>
    <property type="match status" value="1"/>
</dbReference>
<dbReference type="GO" id="GO:0008609">
    <property type="term" value="F:alkylglycerone-phosphate synthase activity"/>
    <property type="evidence" value="ECO:0007669"/>
    <property type="project" value="UniProtKB-EC"/>
</dbReference>
<evidence type="ECO:0000313" key="6">
    <source>
        <dbReference type="EMBL" id="AFA40038.1"/>
    </source>
</evidence>
<dbReference type="Gene3D" id="3.30.465.10">
    <property type="match status" value="1"/>
</dbReference>
<dbReference type="Gene3D" id="1.10.45.10">
    <property type="entry name" value="Vanillyl-alcohol Oxidase, Chain A, domain 4"/>
    <property type="match status" value="1"/>
</dbReference>
<dbReference type="InterPro" id="IPR025650">
    <property type="entry name" value="Alkyl-DHAP_Synthase"/>
</dbReference>
<protein>
    <submittedName>
        <fullName evidence="6">FAD/FMN-containing dehydrogenase</fullName>
        <ecNumber evidence="6">2.5.1.26</ecNumber>
    </submittedName>
</protein>
<dbReference type="PANTHER" id="PTHR46568">
    <property type="entry name" value="ALKYLDIHYDROXYACETONEPHOSPHATE SYNTHASE, PEROXISOMAL"/>
    <property type="match status" value="1"/>
</dbReference>
<dbReference type="InterPro" id="IPR016164">
    <property type="entry name" value="FAD-linked_Oxase-like_C"/>
</dbReference>
<evidence type="ECO:0000256" key="3">
    <source>
        <dbReference type="ARBA" id="ARBA00022630"/>
    </source>
</evidence>
<dbReference type="FunFam" id="1.10.45.10:FF:000001">
    <property type="entry name" value="D-lactate dehydrogenase mitochondrial"/>
    <property type="match status" value="1"/>
</dbReference>
<accession>H6QB41</accession>
<dbReference type="GO" id="GO:0008610">
    <property type="term" value="P:lipid biosynthetic process"/>
    <property type="evidence" value="ECO:0007669"/>
    <property type="project" value="InterPro"/>
</dbReference>
<name>H6QB41_PYROT</name>
<comment type="cofactor">
    <cofactor evidence="1">
        <name>FAD</name>
        <dbReference type="ChEBI" id="CHEBI:57692"/>
    </cofactor>
</comment>
<sequence>MASENEILEELKALFPGRVASPERYLEESWWPLLWITKTYKGRALAVVLPESVDDVVRLVQFAYKREVPVNVVGGNSSVTGASVPQGGVIVDMSRLDKIREVNTSQRYVVAEAGVVLQRLETEVNKAGFTVGQFPQSLDIATVGGFISTMGSGHSSSGYGNIEDVVNRLEVVIPPGELYWTNFRRVPRSSLGPDLARLFIGAEGAFGIITAAELKMYELPRFKWDDSVLFPSFKEGVEVAEKLSQMDIPPRMLRLYDELETAYYTSLEGSIMIFSYTSQSRNIIEAIRTDVSTIVSHGFRGGALVEKLLAERANYREHVSKILERGLIVDTVEVAASWDKILGLYQAFREKAGGIDGVFLVSAHLSHIYRQGACLYFTILFTPSETVYFKIWDVAYEVAERHGATISHHHGTGLIKKRYVEQEKPVTLYRRLKNAFDPKGLINPGKLV</sequence>
<evidence type="ECO:0000256" key="2">
    <source>
        <dbReference type="ARBA" id="ARBA00008000"/>
    </source>
</evidence>
<keyword evidence="7" id="KW-1185">Reference proteome</keyword>
<dbReference type="InterPro" id="IPR016171">
    <property type="entry name" value="Vanillyl_alc_oxidase_C-sub2"/>
</dbReference>
<dbReference type="Gene3D" id="3.30.300.330">
    <property type="match status" value="1"/>
</dbReference>
<dbReference type="Pfam" id="PF01565">
    <property type="entry name" value="FAD_binding_4"/>
    <property type="match status" value="1"/>
</dbReference>
<dbReference type="InterPro" id="IPR016169">
    <property type="entry name" value="FAD-bd_PCMH_sub2"/>
</dbReference>
<dbReference type="PROSITE" id="PS51387">
    <property type="entry name" value="FAD_PCMH"/>
    <property type="match status" value="1"/>
</dbReference>
<dbReference type="Pfam" id="PF02913">
    <property type="entry name" value="FAD-oxidase_C"/>
    <property type="match status" value="1"/>
</dbReference>
<dbReference type="InterPro" id="IPR036318">
    <property type="entry name" value="FAD-bd_PCMH-like_sf"/>
</dbReference>